<evidence type="ECO:0000256" key="3">
    <source>
        <dbReference type="SAM" id="Phobius"/>
    </source>
</evidence>
<keyword evidence="3" id="KW-0812">Transmembrane</keyword>
<feature type="domain" description="EGF-like" evidence="4">
    <location>
        <begin position="653"/>
        <end position="689"/>
    </location>
</feature>
<protein>
    <submittedName>
        <fullName evidence="5">Neurogenic locus notch homolog protein 4</fullName>
    </submittedName>
</protein>
<evidence type="ECO:0000313" key="5">
    <source>
        <dbReference type="EMBL" id="CAB9517477.1"/>
    </source>
</evidence>
<evidence type="ECO:0000256" key="1">
    <source>
        <dbReference type="PROSITE-ProRule" id="PRU00076"/>
    </source>
</evidence>
<dbReference type="SMART" id="SM00181">
    <property type="entry name" value="EGF"/>
    <property type="match status" value="3"/>
</dbReference>
<organism evidence="5 6">
    <name type="scientific">Seminavis robusta</name>
    <dbReference type="NCBI Taxonomy" id="568900"/>
    <lineage>
        <taxon>Eukaryota</taxon>
        <taxon>Sar</taxon>
        <taxon>Stramenopiles</taxon>
        <taxon>Ochrophyta</taxon>
        <taxon>Bacillariophyta</taxon>
        <taxon>Bacillariophyceae</taxon>
        <taxon>Bacillariophycidae</taxon>
        <taxon>Naviculales</taxon>
        <taxon>Naviculaceae</taxon>
        <taxon>Seminavis</taxon>
    </lineage>
</organism>
<evidence type="ECO:0000259" key="4">
    <source>
        <dbReference type="PROSITE" id="PS50026"/>
    </source>
</evidence>
<dbReference type="OrthoDB" id="10046852at2759"/>
<dbReference type="GO" id="GO:0005112">
    <property type="term" value="F:Notch binding"/>
    <property type="evidence" value="ECO:0007669"/>
    <property type="project" value="TreeGrafter"/>
</dbReference>
<dbReference type="InterPro" id="IPR050906">
    <property type="entry name" value="Notch_signaling"/>
</dbReference>
<name>A0A9N8E9W0_9STRA</name>
<reference evidence="5" key="1">
    <citation type="submission" date="2020-06" db="EMBL/GenBank/DDBJ databases">
        <authorList>
            <consortium name="Plant Systems Biology data submission"/>
        </authorList>
    </citation>
    <scope>NUCLEOTIDE SEQUENCE</scope>
    <source>
        <strain evidence="5">D6</strain>
    </source>
</reference>
<dbReference type="InterPro" id="IPR000742">
    <property type="entry name" value="EGF"/>
</dbReference>
<keyword evidence="1" id="KW-1015">Disulfide bond</keyword>
<dbReference type="Pfam" id="PF00008">
    <property type="entry name" value="EGF"/>
    <property type="match status" value="1"/>
</dbReference>
<dbReference type="PANTHER" id="PTHR24044">
    <property type="entry name" value="NOTCH LIGAND FAMILY MEMBER"/>
    <property type="match status" value="1"/>
</dbReference>
<dbReference type="EMBL" id="CAICTM010000858">
    <property type="protein sequence ID" value="CAB9517477.1"/>
    <property type="molecule type" value="Genomic_DNA"/>
</dbReference>
<dbReference type="PROSITE" id="PS01186">
    <property type="entry name" value="EGF_2"/>
    <property type="match status" value="1"/>
</dbReference>
<keyword evidence="3" id="KW-0472">Membrane</keyword>
<dbReference type="PANTHER" id="PTHR24044:SF417">
    <property type="entry name" value="WEARY, ISOFORM B"/>
    <property type="match status" value="1"/>
</dbReference>
<keyword evidence="3" id="KW-1133">Transmembrane helix</keyword>
<gene>
    <name evidence="5" type="ORF">SEMRO_859_G212000.1</name>
</gene>
<evidence type="ECO:0000313" key="6">
    <source>
        <dbReference type="Proteomes" id="UP001153069"/>
    </source>
</evidence>
<evidence type="ECO:0000256" key="2">
    <source>
        <dbReference type="SAM" id="MobiDB-lite"/>
    </source>
</evidence>
<feature type="disulfide bond" evidence="1">
    <location>
        <begin position="679"/>
        <end position="688"/>
    </location>
</feature>
<dbReference type="Proteomes" id="UP001153069">
    <property type="component" value="Unassembled WGS sequence"/>
</dbReference>
<dbReference type="PROSITE" id="PS00022">
    <property type="entry name" value="EGF_1"/>
    <property type="match status" value="2"/>
</dbReference>
<feature type="region of interest" description="Disordered" evidence="2">
    <location>
        <begin position="1"/>
        <end position="53"/>
    </location>
</feature>
<dbReference type="Gene3D" id="2.10.25.10">
    <property type="entry name" value="Laminin"/>
    <property type="match status" value="1"/>
</dbReference>
<keyword evidence="1" id="KW-0245">EGF-like domain</keyword>
<dbReference type="AlphaFoldDB" id="A0A9N8E9W0"/>
<sequence length="727" mass="80960">MKADDPNKSSNNRGGGFVDEVDQEAPEESGKVVAPVEPPELEKPPSDDDFEDLTSPLPEDVFSLLYVCKPCGFTCIYCILVFMVQASIIFLIMADLLKNGTAHNPLSVPPGVNVEVTLAQAVSMLLAVSTQTNLLTAISRMSLGQSYDHAYVLTMNPNATHADYWISTILQMFVGLAMLVDSFILNMQSTSVLTLMLNFAALAFISEVQQTFFWIAKNGYISRTVEEDTRLVTNFQIPRHFHKASNPYLPYLKRVLFGLITGLLLFFYGMLAQQQMSGKFICNQLVAQFGDEIRPDLAFYSGIFLQKEGELYNGRAVYEDAKKKGAYFAYCKEEQAWTFSGLVDLGEAKLVNGTATAQATSMNACNYWAKSQATATYDIIESYQQPWLVRDYLANQTNQVDHFVLACNDCEGNRASQDCSGHGTCDNNQCVCNEGRIGVNCEYPIPCPRLALDTRTEPLPYAEGGLFVPPTDYELLTYGNDSIPILVYNKPVYFARLGKSGVPVTVIMFTGRRWGLFLNLEFYDANELQQLKENLHTYLPVDFHTFYSTHKVYFFTDPMDLGSPSDGASPVDLQWYHSRKLLNLGTRSLYRVDHNQPTNTVFLCPVCQPVVNNCLNGGTCVTPEFDESNLIEYLTVEGTCNCTDGFVGEMCERQQNCYEEMAQCYNGGNCTISTGSCSCPFPHAGKLCQYRMSDEFIGVYTQSLVDSGQISEENAIEALNLTIGPQS</sequence>
<dbReference type="PROSITE" id="PS50026">
    <property type="entry name" value="EGF_3"/>
    <property type="match status" value="1"/>
</dbReference>
<comment type="caution">
    <text evidence="1">Lacks conserved residue(s) required for the propagation of feature annotation.</text>
</comment>
<accession>A0A9N8E9W0</accession>
<feature type="transmembrane region" description="Helical" evidence="3">
    <location>
        <begin position="164"/>
        <end position="185"/>
    </location>
</feature>
<proteinExistence type="predicted"/>
<feature type="transmembrane region" description="Helical" evidence="3">
    <location>
        <begin position="251"/>
        <end position="271"/>
    </location>
</feature>
<keyword evidence="6" id="KW-1185">Reference proteome</keyword>
<dbReference type="Gene3D" id="2.60.40.1510">
    <property type="entry name" value="ntegrin, alpha v. Chain A, domain 3"/>
    <property type="match status" value="1"/>
</dbReference>
<feature type="transmembrane region" description="Helical" evidence="3">
    <location>
        <begin position="71"/>
        <end position="94"/>
    </location>
</feature>
<comment type="caution">
    <text evidence="5">The sequence shown here is derived from an EMBL/GenBank/DDBJ whole genome shotgun (WGS) entry which is preliminary data.</text>
</comment>